<dbReference type="OrthoDB" id="271656at2"/>
<organism evidence="2 3">
    <name type="scientific">Fodinibius salinus</name>
    <dbReference type="NCBI Taxonomy" id="860790"/>
    <lineage>
        <taxon>Bacteria</taxon>
        <taxon>Pseudomonadati</taxon>
        <taxon>Balneolota</taxon>
        <taxon>Balneolia</taxon>
        <taxon>Balneolales</taxon>
        <taxon>Balneolaceae</taxon>
        <taxon>Fodinibius</taxon>
    </lineage>
</organism>
<evidence type="ECO:0000313" key="2">
    <source>
        <dbReference type="EMBL" id="TYP93343.1"/>
    </source>
</evidence>
<dbReference type="Gene3D" id="2.40.320.10">
    <property type="entry name" value="Hypothetical Protein Pfu-838710-001"/>
    <property type="match status" value="1"/>
</dbReference>
<dbReference type="PANTHER" id="PTHR21028:SF2">
    <property type="entry name" value="CYTH DOMAIN-CONTAINING PROTEIN"/>
    <property type="match status" value="1"/>
</dbReference>
<sequence>MNILNIEIKARCEDPETIRSILEDQNADYKGTDHQIDTYFNVPEGRLKLRQGNIEKNLIFYRRPNSQTPEASNIDLMPAEHPEKLHALLDNALGTMVVVDKEREIYFIDNVKFHIDHVEKLGHFVEIEAIDEGGSIGEEKLRSQCQHYLELFDIPAEQLVAESYSDLLMNLDSD</sequence>
<dbReference type="SMART" id="SM01118">
    <property type="entry name" value="CYTH"/>
    <property type="match status" value="1"/>
</dbReference>
<keyword evidence="3" id="KW-1185">Reference proteome</keyword>
<evidence type="ECO:0000259" key="1">
    <source>
        <dbReference type="PROSITE" id="PS51707"/>
    </source>
</evidence>
<dbReference type="PANTHER" id="PTHR21028">
    <property type="entry name" value="SI:CH211-156B7.4"/>
    <property type="match status" value="1"/>
</dbReference>
<dbReference type="AlphaFoldDB" id="A0A5D3YHU4"/>
<reference evidence="2 3" key="1">
    <citation type="submission" date="2019-07" db="EMBL/GenBank/DDBJ databases">
        <title>Genomic Encyclopedia of Archaeal and Bacterial Type Strains, Phase II (KMG-II): from individual species to whole genera.</title>
        <authorList>
            <person name="Goeker M."/>
        </authorList>
    </citation>
    <scope>NUCLEOTIDE SEQUENCE [LARGE SCALE GENOMIC DNA]</scope>
    <source>
        <strain evidence="2 3">DSM 21935</strain>
    </source>
</reference>
<proteinExistence type="predicted"/>
<dbReference type="RefSeq" id="WP_148898418.1">
    <property type="nucleotide sequence ID" value="NZ_VNHY01000002.1"/>
</dbReference>
<protein>
    <submittedName>
        <fullName evidence="2">Putative adenylyl cyclase CyaB</fullName>
    </submittedName>
</protein>
<dbReference type="InterPro" id="IPR023577">
    <property type="entry name" value="CYTH_domain"/>
</dbReference>
<comment type="caution">
    <text evidence="2">The sequence shown here is derived from an EMBL/GenBank/DDBJ whole genome shotgun (WGS) entry which is preliminary data.</text>
</comment>
<accession>A0A5D3YHU4</accession>
<dbReference type="InterPro" id="IPR033469">
    <property type="entry name" value="CYTH-like_dom_sf"/>
</dbReference>
<dbReference type="CDD" id="cd07890">
    <property type="entry name" value="CYTH-like_AC_IV-like"/>
    <property type="match status" value="1"/>
</dbReference>
<dbReference type="PROSITE" id="PS51707">
    <property type="entry name" value="CYTH"/>
    <property type="match status" value="1"/>
</dbReference>
<name>A0A5D3YHU4_9BACT</name>
<dbReference type="EMBL" id="VNHY01000002">
    <property type="protein sequence ID" value="TYP93343.1"/>
    <property type="molecule type" value="Genomic_DNA"/>
</dbReference>
<dbReference type="InterPro" id="IPR008173">
    <property type="entry name" value="Adenylyl_cyclase_CyaB"/>
</dbReference>
<dbReference type="Pfam" id="PF01928">
    <property type="entry name" value="CYTH"/>
    <property type="match status" value="1"/>
</dbReference>
<evidence type="ECO:0000313" key="3">
    <source>
        <dbReference type="Proteomes" id="UP000324595"/>
    </source>
</evidence>
<dbReference type="Proteomes" id="UP000324595">
    <property type="component" value="Unassembled WGS sequence"/>
</dbReference>
<dbReference type="SUPFAM" id="SSF55154">
    <property type="entry name" value="CYTH-like phosphatases"/>
    <property type="match status" value="1"/>
</dbReference>
<feature type="domain" description="CYTH" evidence="1">
    <location>
        <begin position="3"/>
        <end position="170"/>
    </location>
</feature>
<gene>
    <name evidence="2" type="ORF">LX73_1044</name>
</gene>